<reference evidence="2" key="1">
    <citation type="submission" date="2018-05" db="EMBL/GenBank/DDBJ databases">
        <authorList>
            <person name="Lanie J.A."/>
            <person name="Ng W.-L."/>
            <person name="Kazmierczak K.M."/>
            <person name="Andrzejewski T.M."/>
            <person name="Davidsen T.M."/>
            <person name="Wayne K.J."/>
            <person name="Tettelin H."/>
            <person name="Glass J.I."/>
            <person name="Rusch D."/>
            <person name="Podicherti R."/>
            <person name="Tsui H.-C.T."/>
            <person name="Winkler M.E."/>
        </authorList>
    </citation>
    <scope>NUCLEOTIDE SEQUENCE</scope>
</reference>
<gene>
    <name evidence="2" type="ORF">METZ01_LOCUS439276</name>
</gene>
<evidence type="ECO:0000313" key="2">
    <source>
        <dbReference type="EMBL" id="SVD86422.1"/>
    </source>
</evidence>
<dbReference type="EMBL" id="UINC01178331">
    <property type="protein sequence ID" value="SVD86422.1"/>
    <property type="molecule type" value="Genomic_DNA"/>
</dbReference>
<proteinExistence type="predicted"/>
<feature type="non-terminal residue" evidence="2">
    <location>
        <position position="261"/>
    </location>
</feature>
<evidence type="ECO:0000256" key="1">
    <source>
        <dbReference type="SAM" id="MobiDB-lite"/>
    </source>
</evidence>
<sequence>DVPPYSGPVWHVATTGSDSTGDGSADNPFATIQNGIDASSDGDTILVAAGTYVEPNEPYYGNDNSAGPNLYEKNNLVIMSDGNGNAIIDLDDHYYGFCFSYNSTNNIIDGFTIKNAGYLLISAMNGSINNTFKNCVFLTIDGESYSYRTYYAGHKIINCTFIGDGTNQALYDYANAPSIINSIVYNYDKFIGSSYVNDVSTSYSLIYDVGGNLPTGMGMVEEDPLFVDPTNGDYHLSDLSPAISGGIDSLQIDSTWYVVPS</sequence>
<dbReference type="Gene3D" id="2.160.20.10">
    <property type="entry name" value="Single-stranded right-handed beta-helix, Pectin lyase-like"/>
    <property type="match status" value="1"/>
</dbReference>
<dbReference type="InterPro" id="IPR012334">
    <property type="entry name" value="Pectin_lyas_fold"/>
</dbReference>
<accession>A0A382YT31</accession>
<dbReference type="SUPFAM" id="SSF51126">
    <property type="entry name" value="Pectin lyase-like"/>
    <property type="match status" value="1"/>
</dbReference>
<dbReference type="InterPro" id="IPR011050">
    <property type="entry name" value="Pectin_lyase_fold/virulence"/>
</dbReference>
<feature type="region of interest" description="Disordered" evidence="1">
    <location>
        <begin position="1"/>
        <end position="28"/>
    </location>
</feature>
<name>A0A382YT31_9ZZZZ</name>
<protein>
    <submittedName>
        <fullName evidence="2">Uncharacterized protein</fullName>
    </submittedName>
</protein>
<dbReference type="AlphaFoldDB" id="A0A382YT31"/>
<feature type="non-terminal residue" evidence="2">
    <location>
        <position position="1"/>
    </location>
</feature>
<organism evidence="2">
    <name type="scientific">marine metagenome</name>
    <dbReference type="NCBI Taxonomy" id="408172"/>
    <lineage>
        <taxon>unclassified sequences</taxon>
        <taxon>metagenomes</taxon>
        <taxon>ecological metagenomes</taxon>
    </lineage>
</organism>